<organism evidence="1 2">
    <name type="scientific">Lepraria neglecta</name>
    <dbReference type="NCBI Taxonomy" id="209136"/>
    <lineage>
        <taxon>Eukaryota</taxon>
        <taxon>Fungi</taxon>
        <taxon>Dikarya</taxon>
        <taxon>Ascomycota</taxon>
        <taxon>Pezizomycotina</taxon>
        <taxon>Lecanoromycetes</taxon>
        <taxon>OSLEUM clade</taxon>
        <taxon>Lecanoromycetidae</taxon>
        <taxon>Lecanorales</taxon>
        <taxon>Lecanorineae</taxon>
        <taxon>Stereocaulaceae</taxon>
        <taxon>Lepraria</taxon>
    </lineage>
</organism>
<dbReference type="EMBL" id="JASNWA010000008">
    <property type="protein sequence ID" value="KAK3170564.1"/>
    <property type="molecule type" value="Genomic_DNA"/>
</dbReference>
<keyword evidence="2" id="KW-1185">Reference proteome</keyword>
<proteinExistence type="predicted"/>
<name>A0AAD9Z2V2_9LECA</name>
<dbReference type="Proteomes" id="UP001276659">
    <property type="component" value="Unassembled WGS sequence"/>
</dbReference>
<evidence type="ECO:0000313" key="1">
    <source>
        <dbReference type="EMBL" id="KAK3170564.1"/>
    </source>
</evidence>
<protein>
    <submittedName>
        <fullName evidence="1">Uncharacterized protein</fullName>
    </submittedName>
</protein>
<accession>A0AAD9Z2V2</accession>
<sequence length="115" mass="12162">MAGQVVRVVVTTMVISGREHRLVEFVKGRMLGASIIEPLNGPRLTPVPEDGCNIPEPDGRIELMELGTGAVPVDGPPDGLPVGFTEPDGQPPWTVFLTLPLSVSVVVDSTHTAAR</sequence>
<comment type="caution">
    <text evidence="1">The sequence shown here is derived from an EMBL/GenBank/DDBJ whole genome shotgun (WGS) entry which is preliminary data.</text>
</comment>
<reference evidence="1" key="1">
    <citation type="submission" date="2022-11" db="EMBL/GenBank/DDBJ databases">
        <title>Chromosomal genome sequence assembly and mating type (MAT) locus characterization of the leprose asexual lichenized fungus Lepraria neglecta (Nyl.) Erichsen.</title>
        <authorList>
            <person name="Allen J.L."/>
            <person name="Pfeffer B."/>
        </authorList>
    </citation>
    <scope>NUCLEOTIDE SEQUENCE</scope>
    <source>
        <strain evidence="1">Allen 5258</strain>
    </source>
</reference>
<gene>
    <name evidence="1" type="ORF">OEA41_002645</name>
</gene>
<dbReference type="AlphaFoldDB" id="A0AAD9Z2V2"/>
<evidence type="ECO:0000313" key="2">
    <source>
        <dbReference type="Proteomes" id="UP001276659"/>
    </source>
</evidence>